<dbReference type="EMBL" id="CP000697">
    <property type="protein sequence ID" value="ABQ29738.1"/>
    <property type="molecule type" value="Genomic_DNA"/>
</dbReference>
<sequence>MILTEGGVPENEPGSTVRLHDGRALGYLDVGAAEGPPVFHFHGHGSSRLEALVLADAARSAGLRILAFDRPGIGRSAPRPGDRLLDWPADILEAADLLGIGRFAVQGMSAGGPYALACARACPARITVCSLVSALPPPAIARRSGPLKRRLAWWIASLFPRYLRRRLRQFRPDGIPTREMITARLMRMAHWLGGEDLALMRNPAMLDLMARTMTETALQGGAANRTEIERLARPWGFRIGDVPVPVLLWHGGEDRILPVEAARLMAGRLRQCAATYYDGEGHFSVLVNRSHDLMCALRAHAR</sequence>
<feature type="domain" description="AB hydrolase-1" evidence="1">
    <location>
        <begin position="36"/>
        <end position="287"/>
    </location>
</feature>
<keyword evidence="3" id="KW-1185">Reference proteome</keyword>
<dbReference type="GO" id="GO:0016787">
    <property type="term" value="F:hydrolase activity"/>
    <property type="evidence" value="ECO:0007669"/>
    <property type="project" value="UniProtKB-KW"/>
</dbReference>
<accession>A5FVV6</accession>
<protein>
    <submittedName>
        <fullName evidence="2">Alpha/beta hydrolase fold protein</fullName>
    </submittedName>
</protein>
<dbReference type="InterPro" id="IPR050471">
    <property type="entry name" value="AB_hydrolase"/>
</dbReference>
<dbReference type="Proteomes" id="UP000000245">
    <property type="component" value="Chromosome"/>
</dbReference>
<organism evidence="2 3">
    <name type="scientific">Acidiphilium cryptum (strain JF-5)</name>
    <dbReference type="NCBI Taxonomy" id="349163"/>
    <lineage>
        <taxon>Bacteria</taxon>
        <taxon>Pseudomonadati</taxon>
        <taxon>Pseudomonadota</taxon>
        <taxon>Alphaproteobacteria</taxon>
        <taxon>Acetobacterales</taxon>
        <taxon>Acidocellaceae</taxon>
        <taxon>Acidiphilium</taxon>
    </lineage>
</organism>
<dbReference type="RefSeq" id="WP_011941575.1">
    <property type="nucleotide sequence ID" value="NC_009484.1"/>
</dbReference>
<dbReference type="InterPro" id="IPR029058">
    <property type="entry name" value="AB_hydrolase_fold"/>
</dbReference>
<dbReference type="ESTHER" id="acicy-q2dcb0">
    <property type="family name" value="AlphaBeta_hydrolase"/>
</dbReference>
<dbReference type="HOGENOM" id="CLU_020336_49_0_5"/>
<evidence type="ECO:0000313" key="2">
    <source>
        <dbReference type="EMBL" id="ABQ29738.1"/>
    </source>
</evidence>
<proteinExistence type="predicted"/>
<dbReference type="eggNOG" id="COG2267">
    <property type="taxonomic scope" value="Bacteria"/>
</dbReference>
<dbReference type="Gene3D" id="3.40.50.1820">
    <property type="entry name" value="alpha/beta hydrolase"/>
    <property type="match status" value="1"/>
</dbReference>
<evidence type="ECO:0000313" key="3">
    <source>
        <dbReference type="Proteomes" id="UP000000245"/>
    </source>
</evidence>
<evidence type="ECO:0000259" key="1">
    <source>
        <dbReference type="Pfam" id="PF00561"/>
    </source>
</evidence>
<name>A5FVV6_ACICJ</name>
<dbReference type="Pfam" id="PF00561">
    <property type="entry name" value="Abhydrolase_1"/>
    <property type="match status" value="1"/>
</dbReference>
<dbReference type="PANTHER" id="PTHR43433:SF10">
    <property type="entry name" value="AB HYDROLASE-1 DOMAIN-CONTAINING PROTEIN"/>
    <property type="match status" value="1"/>
</dbReference>
<dbReference type="PANTHER" id="PTHR43433">
    <property type="entry name" value="HYDROLASE, ALPHA/BETA FOLD FAMILY PROTEIN"/>
    <property type="match status" value="1"/>
</dbReference>
<keyword evidence="2" id="KW-0378">Hydrolase</keyword>
<dbReference type="InterPro" id="IPR000073">
    <property type="entry name" value="AB_hydrolase_1"/>
</dbReference>
<reference evidence="2 3" key="1">
    <citation type="submission" date="2007-05" db="EMBL/GenBank/DDBJ databases">
        <title>Complete sequence of chromosome of Acidiphilium cryptum JF-5.</title>
        <authorList>
            <consortium name="US DOE Joint Genome Institute"/>
            <person name="Copeland A."/>
            <person name="Lucas S."/>
            <person name="Lapidus A."/>
            <person name="Barry K."/>
            <person name="Detter J.C."/>
            <person name="Glavina del Rio T."/>
            <person name="Hammon N."/>
            <person name="Israni S."/>
            <person name="Dalin E."/>
            <person name="Tice H."/>
            <person name="Pitluck S."/>
            <person name="Sims D."/>
            <person name="Brettin T."/>
            <person name="Bruce D."/>
            <person name="Han C."/>
            <person name="Schmutz J."/>
            <person name="Larimer F."/>
            <person name="Land M."/>
            <person name="Hauser L."/>
            <person name="Kyrpides N."/>
            <person name="Kim E."/>
            <person name="Magnuson T."/>
            <person name="Richardson P."/>
        </authorList>
    </citation>
    <scope>NUCLEOTIDE SEQUENCE [LARGE SCALE GENOMIC DNA]</scope>
    <source>
        <strain evidence="2 3">JF-5</strain>
    </source>
</reference>
<dbReference type="KEGG" id="acr:Acry_0514"/>
<gene>
    <name evidence="2" type="ordered locus">Acry_0514</name>
</gene>
<dbReference type="AlphaFoldDB" id="A5FVV6"/>
<dbReference type="STRING" id="349163.Acry_0514"/>
<dbReference type="SUPFAM" id="SSF53474">
    <property type="entry name" value="alpha/beta-Hydrolases"/>
    <property type="match status" value="1"/>
</dbReference>